<sequence>MQDYVHWFRNSSPYINAHRGRTFVLLLDGHALQHQNFTNIINDLGLLNSLGVRLVVAFGVRPQIHQRLALQNLTLSYKSRRPVISPEVMECIKDAAGSAAIDIQARLSMGLPNSPMHGASIRVTSGNMITARPLGVIDGQDFGHTGLVRSVNCDAINRQLDDGAIVLLPPVGFSPTGEVFSLSVEEVATQAAIELKAEKLIVFSDQAGLLDGENKLIRDMSPREARQMLDQMDETLPLYSTLQAAWQASRFGVKRAHLISYQQDGALLEELFTRDGNGTMITQEIYEQVRDASIDDVGGVLELIQPLEDQGVLVRRSRERLENEIDQFTVVELDGMIIACAALYPFMDEQIGELACVAVHPEYRGGNRGDLILQHIEKRANRMGLNELFVLTTHTAHWFRERGFDPAGVERLPQSRQELYNWQRNSKVFVRKL</sequence>
<dbReference type="EC" id="2.3.1.1" evidence="8"/>
<dbReference type="Proteomes" id="UP000565262">
    <property type="component" value="Unassembled WGS sequence"/>
</dbReference>
<evidence type="ECO:0000256" key="4">
    <source>
        <dbReference type="ARBA" id="ARBA00022605"/>
    </source>
</evidence>
<dbReference type="AlphaFoldDB" id="A0A839IL00"/>
<dbReference type="Gene3D" id="3.40.1160.10">
    <property type="entry name" value="Acetylglutamate kinase-like"/>
    <property type="match status" value="1"/>
</dbReference>
<dbReference type="Gene3D" id="3.40.630.30">
    <property type="match status" value="1"/>
</dbReference>
<comment type="similarity">
    <text evidence="2 8">Belongs to the acetyltransferase family. ArgA subfamily.</text>
</comment>
<dbReference type="EMBL" id="JACJFM010000001">
    <property type="protein sequence ID" value="MBB1485179.1"/>
    <property type="molecule type" value="Genomic_DNA"/>
</dbReference>
<comment type="miscellaneous">
    <text evidence="8">In bacteria which possess the bifunctional enzyme ornithine acetyltransferase/N-acetylglutamate synthase (ArgJ), ArgA fulfills an anaplerotic role.</text>
</comment>
<evidence type="ECO:0000256" key="5">
    <source>
        <dbReference type="ARBA" id="ARBA00022679"/>
    </source>
</evidence>
<evidence type="ECO:0000256" key="2">
    <source>
        <dbReference type="ARBA" id="ARBA00009145"/>
    </source>
</evidence>
<dbReference type="HAMAP" id="MF_01105">
    <property type="entry name" value="N_acetyl_glu_synth"/>
    <property type="match status" value="1"/>
</dbReference>
<evidence type="ECO:0000259" key="9">
    <source>
        <dbReference type="PROSITE" id="PS51186"/>
    </source>
</evidence>
<dbReference type="InterPro" id="IPR010167">
    <property type="entry name" value="NH2A_AcTrfase"/>
</dbReference>
<dbReference type="PANTHER" id="PTHR30602:SF12">
    <property type="entry name" value="AMINO-ACID ACETYLTRANSFERASE NAGS1, CHLOROPLASTIC-RELATED"/>
    <property type="match status" value="1"/>
</dbReference>
<keyword evidence="4 8" id="KW-0028">Amino-acid biosynthesis</keyword>
<evidence type="ECO:0000256" key="7">
    <source>
        <dbReference type="ARBA" id="ARBA00048372"/>
    </source>
</evidence>
<feature type="domain" description="N-acetyltransferase" evidence="9">
    <location>
        <begin position="287"/>
        <end position="426"/>
    </location>
</feature>
<dbReference type="GO" id="GO:0004042">
    <property type="term" value="F:L-glutamate N-acetyltransferase activity"/>
    <property type="evidence" value="ECO:0007669"/>
    <property type="project" value="UniProtKB-UniRule"/>
</dbReference>
<dbReference type="NCBIfam" id="TIGR01890">
    <property type="entry name" value="N-Ac-Glu-synth"/>
    <property type="match status" value="1"/>
</dbReference>
<dbReference type="Pfam" id="PF00696">
    <property type="entry name" value="AA_kinase"/>
    <property type="match status" value="1"/>
</dbReference>
<dbReference type="InterPro" id="IPR036393">
    <property type="entry name" value="AceGlu_kinase-like_sf"/>
</dbReference>
<evidence type="ECO:0000256" key="3">
    <source>
        <dbReference type="ARBA" id="ARBA00022571"/>
    </source>
</evidence>
<reference evidence="10 11" key="1">
    <citation type="submission" date="2020-08" db="EMBL/GenBank/DDBJ databases">
        <title>Oceanospirillum sp. nov. isolated from marine sediment.</title>
        <authorList>
            <person name="Ji X."/>
        </authorList>
    </citation>
    <scope>NUCLEOTIDE SEQUENCE [LARGE SCALE GENOMIC DNA]</scope>
    <source>
        <strain evidence="10 11">D5</strain>
    </source>
</reference>
<organism evidence="10 11">
    <name type="scientific">Oceanospirillum sediminis</name>
    <dbReference type="NCBI Taxonomy" id="2760088"/>
    <lineage>
        <taxon>Bacteria</taxon>
        <taxon>Pseudomonadati</taxon>
        <taxon>Pseudomonadota</taxon>
        <taxon>Gammaproteobacteria</taxon>
        <taxon>Oceanospirillales</taxon>
        <taxon>Oceanospirillaceae</taxon>
        <taxon>Oceanospirillum</taxon>
    </lineage>
</organism>
<keyword evidence="8" id="KW-0963">Cytoplasm</keyword>
<dbReference type="InterPro" id="IPR000182">
    <property type="entry name" value="GNAT_dom"/>
</dbReference>
<dbReference type="SUPFAM" id="SSF55729">
    <property type="entry name" value="Acyl-CoA N-acyltransferases (Nat)"/>
    <property type="match status" value="1"/>
</dbReference>
<keyword evidence="5 8" id="KW-0808">Transferase</keyword>
<evidence type="ECO:0000313" key="10">
    <source>
        <dbReference type="EMBL" id="MBB1485179.1"/>
    </source>
</evidence>
<name>A0A839IL00_9GAMM</name>
<protein>
    <recommendedName>
        <fullName evidence="8">Amino-acid acetyltransferase</fullName>
        <ecNumber evidence="8">2.3.1.1</ecNumber>
    </recommendedName>
    <alternativeName>
        <fullName evidence="8">N-acetylglutamate synthase</fullName>
        <shortName evidence="8">AGS</shortName>
        <shortName evidence="8">NAGS</shortName>
    </alternativeName>
</protein>
<comment type="caution">
    <text evidence="10">The sequence shown here is derived from an EMBL/GenBank/DDBJ whole genome shotgun (WGS) entry which is preliminary data.</text>
</comment>
<proteinExistence type="inferred from homology"/>
<evidence type="ECO:0000256" key="6">
    <source>
        <dbReference type="ARBA" id="ARBA00023315"/>
    </source>
</evidence>
<dbReference type="GO" id="GO:0006526">
    <property type="term" value="P:L-arginine biosynthetic process"/>
    <property type="evidence" value="ECO:0007669"/>
    <property type="project" value="UniProtKB-UniRule"/>
</dbReference>
<dbReference type="PROSITE" id="PS51186">
    <property type="entry name" value="GNAT"/>
    <property type="match status" value="1"/>
</dbReference>
<evidence type="ECO:0000256" key="1">
    <source>
        <dbReference type="ARBA" id="ARBA00004925"/>
    </source>
</evidence>
<dbReference type="InterPro" id="IPR016181">
    <property type="entry name" value="Acyl_CoA_acyltransferase"/>
</dbReference>
<comment type="subcellular location">
    <subcellularLocation>
        <location evidence="8">Cytoplasm</location>
    </subcellularLocation>
</comment>
<dbReference type="InterPro" id="IPR001048">
    <property type="entry name" value="Asp/Glu/Uridylate_kinase"/>
</dbReference>
<dbReference type="CDD" id="cd04301">
    <property type="entry name" value="NAT_SF"/>
    <property type="match status" value="1"/>
</dbReference>
<comment type="catalytic activity">
    <reaction evidence="7 8">
        <text>L-glutamate + acetyl-CoA = N-acetyl-L-glutamate + CoA + H(+)</text>
        <dbReference type="Rhea" id="RHEA:24292"/>
        <dbReference type="ChEBI" id="CHEBI:15378"/>
        <dbReference type="ChEBI" id="CHEBI:29985"/>
        <dbReference type="ChEBI" id="CHEBI:44337"/>
        <dbReference type="ChEBI" id="CHEBI:57287"/>
        <dbReference type="ChEBI" id="CHEBI:57288"/>
        <dbReference type="EC" id="2.3.1.1"/>
    </reaction>
</comment>
<keyword evidence="3 8" id="KW-0055">Arginine biosynthesis</keyword>
<keyword evidence="6 8" id="KW-0012">Acyltransferase</keyword>
<dbReference type="PANTHER" id="PTHR30602">
    <property type="entry name" value="AMINO-ACID ACETYLTRANSFERASE"/>
    <property type="match status" value="1"/>
</dbReference>
<dbReference type="SUPFAM" id="SSF53633">
    <property type="entry name" value="Carbamate kinase-like"/>
    <property type="match status" value="1"/>
</dbReference>
<dbReference type="GO" id="GO:0005737">
    <property type="term" value="C:cytoplasm"/>
    <property type="evidence" value="ECO:0007669"/>
    <property type="project" value="UniProtKB-SubCell"/>
</dbReference>
<evidence type="ECO:0000313" key="11">
    <source>
        <dbReference type="Proteomes" id="UP000565262"/>
    </source>
</evidence>
<dbReference type="UniPathway" id="UPA00068">
    <property type="reaction ID" value="UER00106"/>
</dbReference>
<accession>A0A839IL00</accession>
<keyword evidence="11" id="KW-1185">Reference proteome</keyword>
<comment type="pathway">
    <text evidence="1 8">Amino-acid biosynthesis; L-arginine biosynthesis; N(2)-acetyl-L-ornithine from L-glutamate: step 1/4.</text>
</comment>
<evidence type="ECO:0000256" key="8">
    <source>
        <dbReference type="HAMAP-Rule" id="MF_01105"/>
    </source>
</evidence>
<dbReference type="InterPro" id="IPR033719">
    <property type="entry name" value="NAGS_kin"/>
</dbReference>
<gene>
    <name evidence="8 10" type="primary">argA</name>
    <name evidence="10" type="ORF">H4O21_00910</name>
</gene>
<dbReference type="NCBIfam" id="NF003641">
    <property type="entry name" value="PRK05279.1"/>
    <property type="match status" value="1"/>
</dbReference>
<dbReference type="Pfam" id="PF00583">
    <property type="entry name" value="Acetyltransf_1"/>
    <property type="match status" value="1"/>
</dbReference>
<dbReference type="CDD" id="cd04237">
    <property type="entry name" value="AAK_NAGS-ABP"/>
    <property type="match status" value="1"/>
</dbReference>
<dbReference type="PIRSF" id="PIRSF000423">
    <property type="entry name" value="ArgA"/>
    <property type="match status" value="1"/>
</dbReference>